<reference evidence="4" key="1">
    <citation type="submission" date="2018-12" db="EMBL/GenBank/DDBJ databases">
        <title>Tengunoibacter tsumagoiensis gen. nov., sp. nov., Dictyobacter kobayashii sp. nov., D. alpinus sp. nov., and D. joshuensis sp. nov. and description of Dictyobacteraceae fam. nov. within the order Ktedonobacterales isolated from Tengu-no-mugimeshi.</title>
        <authorList>
            <person name="Wang C.M."/>
            <person name="Zheng Y."/>
            <person name="Sakai Y."/>
            <person name="Toyoda A."/>
            <person name="Minakuchi Y."/>
            <person name="Abe K."/>
            <person name="Yokota A."/>
            <person name="Yabe S."/>
        </authorList>
    </citation>
    <scope>NUCLEOTIDE SEQUENCE [LARGE SCALE GENOMIC DNA]</scope>
    <source>
        <strain evidence="4">Uno3</strain>
    </source>
</reference>
<comment type="similarity">
    <text evidence="1">Belongs to the glycosyl hydrolase 9 (cellulase E) family.</text>
</comment>
<protein>
    <recommendedName>
        <fullName evidence="2">Cellulase Ig-like domain-containing protein</fullName>
    </recommendedName>
</protein>
<dbReference type="InterPro" id="IPR004197">
    <property type="entry name" value="Cellulase_Ig-like"/>
</dbReference>
<comment type="caution">
    <text evidence="3">The sequence shown here is derived from an EMBL/GenBank/DDBJ whole genome shotgun (WGS) entry which is preliminary data.</text>
</comment>
<dbReference type="InterPro" id="IPR012341">
    <property type="entry name" value="6hp_glycosidase-like_sf"/>
</dbReference>
<keyword evidence="4" id="KW-1185">Reference proteome</keyword>
<evidence type="ECO:0000313" key="4">
    <source>
        <dbReference type="Proteomes" id="UP000287352"/>
    </source>
</evidence>
<dbReference type="SUPFAM" id="SSF48208">
    <property type="entry name" value="Six-hairpin glycosidases"/>
    <property type="match status" value="1"/>
</dbReference>
<dbReference type="GO" id="GO:0005975">
    <property type="term" value="P:carbohydrate metabolic process"/>
    <property type="evidence" value="ECO:0007669"/>
    <property type="project" value="InterPro"/>
</dbReference>
<organism evidence="3 4">
    <name type="scientific">Tengunoibacter tsumagoiensis</name>
    <dbReference type="NCBI Taxonomy" id="2014871"/>
    <lineage>
        <taxon>Bacteria</taxon>
        <taxon>Bacillati</taxon>
        <taxon>Chloroflexota</taxon>
        <taxon>Ktedonobacteria</taxon>
        <taxon>Ktedonobacterales</taxon>
        <taxon>Dictyobacteraceae</taxon>
        <taxon>Tengunoibacter</taxon>
    </lineage>
</organism>
<proteinExistence type="inferred from homology"/>
<dbReference type="CDD" id="cd02850">
    <property type="entry name" value="E_set_Cellulase_N"/>
    <property type="match status" value="1"/>
</dbReference>
<gene>
    <name evidence="3" type="ORF">KTT_44940</name>
</gene>
<dbReference type="Proteomes" id="UP000287352">
    <property type="component" value="Unassembled WGS sequence"/>
</dbReference>
<dbReference type="InterPro" id="IPR008928">
    <property type="entry name" value="6-hairpin_glycosidase_sf"/>
</dbReference>
<dbReference type="Gene3D" id="1.50.10.10">
    <property type="match status" value="1"/>
</dbReference>
<dbReference type="OrthoDB" id="138313at2"/>
<sequence length="561" mass="63793">MDMTGLLYSQIGYDIKDPMRALIRSTNPSYVPEGALFTLVNTSTEQVVIQKPVSYWGELWKSSWWELDFSELDDAGTYTLSVQAEGKELCKSDPFNVATHLLWDETLTIVALDQMEERARLARNQNGWKDCGSTIREVNSHATCLIGLCDLMNTGFQWLTHSEIERLAQQLLIGCNYLATCQDKAEKLGLGKGSIVHEIPDDMVVIPGDVAQCVVAFARTSRLIIERYPSQSDEYLERAVAAYDYLLEQAHPLGQSGFSPLNHGASADFQVPDEWMTRDLLMMIWGGMELWISGKTHYKERVIHMARQVLQRQVPRDRPEGEFYGHFYTFDHCDFTEKANIHHHIGHDTGGTFPNYIVGLIEMTRRWYDDPEAPIWRKAVEDFAYGYFLPACSKNPFYLLPEGYFKGQGLLVFCGPWHGMNTSIAFTATLATKLETFTGDRAFRKISVGNLQWIAGLNAGITQHSFKGCEFWHEEIEPSQVIPYSQIYGIGTRYVGCWSDIRGSIPNGFSVNPQFQLTVEPTQEADGPWLFTDEDWIPHSAGWVSALTILREHKMYADKLR</sequence>
<evidence type="ECO:0000256" key="1">
    <source>
        <dbReference type="ARBA" id="ARBA00007072"/>
    </source>
</evidence>
<accession>A0A402A6J5</accession>
<evidence type="ECO:0000259" key="2">
    <source>
        <dbReference type="Pfam" id="PF02927"/>
    </source>
</evidence>
<dbReference type="Gene3D" id="2.60.40.10">
    <property type="entry name" value="Immunoglobulins"/>
    <property type="match status" value="1"/>
</dbReference>
<dbReference type="Pfam" id="PF02927">
    <property type="entry name" value="CelD_N"/>
    <property type="match status" value="1"/>
</dbReference>
<evidence type="ECO:0000313" key="3">
    <source>
        <dbReference type="EMBL" id="GCE14635.1"/>
    </source>
</evidence>
<dbReference type="SUPFAM" id="SSF81296">
    <property type="entry name" value="E set domains"/>
    <property type="match status" value="1"/>
</dbReference>
<dbReference type="InterPro" id="IPR013783">
    <property type="entry name" value="Ig-like_fold"/>
</dbReference>
<dbReference type="AlphaFoldDB" id="A0A402A6J5"/>
<feature type="domain" description="Cellulase Ig-like" evidence="2">
    <location>
        <begin position="10"/>
        <end position="86"/>
    </location>
</feature>
<dbReference type="EMBL" id="BIFR01000002">
    <property type="protein sequence ID" value="GCE14635.1"/>
    <property type="molecule type" value="Genomic_DNA"/>
</dbReference>
<name>A0A402A6J5_9CHLR</name>
<dbReference type="RefSeq" id="WP_126582187.1">
    <property type="nucleotide sequence ID" value="NZ_BIFR01000002.1"/>
</dbReference>
<dbReference type="GO" id="GO:0008810">
    <property type="term" value="F:cellulase activity"/>
    <property type="evidence" value="ECO:0007669"/>
    <property type="project" value="InterPro"/>
</dbReference>
<dbReference type="InterPro" id="IPR014756">
    <property type="entry name" value="Ig_E-set"/>
</dbReference>